<protein>
    <submittedName>
        <fullName evidence="2">Uncharacterized protein</fullName>
    </submittedName>
</protein>
<evidence type="ECO:0000256" key="1">
    <source>
        <dbReference type="SAM" id="MobiDB-lite"/>
    </source>
</evidence>
<feature type="compositionally biased region" description="Basic and acidic residues" evidence="1">
    <location>
        <begin position="200"/>
        <end position="236"/>
    </location>
</feature>
<feature type="compositionally biased region" description="Polar residues" evidence="1">
    <location>
        <begin position="27"/>
        <end position="48"/>
    </location>
</feature>
<feature type="compositionally biased region" description="Basic and acidic residues" evidence="1">
    <location>
        <begin position="1"/>
        <end position="17"/>
    </location>
</feature>
<reference evidence="2" key="1">
    <citation type="journal article" date="2016" name="Gigascience">
        <title>De novo construction of an expanded transcriptome assembly for the western tarnished plant bug, Lygus hesperus.</title>
        <authorList>
            <person name="Tassone E.E."/>
            <person name="Geib S.M."/>
            <person name="Hall B."/>
            <person name="Fabrick J.A."/>
            <person name="Brent C.S."/>
            <person name="Hull J.J."/>
        </authorList>
    </citation>
    <scope>NUCLEOTIDE SEQUENCE</scope>
</reference>
<gene>
    <name evidence="2" type="ORF">g.54182</name>
</gene>
<evidence type="ECO:0000313" key="2">
    <source>
        <dbReference type="EMBL" id="JAQ00152.1"/>
    </source>
</evidence>
<feature type="compositionally biased region" description="Basic and acidic residues" evidence="1">
    <location>
        <begin position="56"/>
        <end position="66"/>
    </location>
</feature>
<dbReference type="EMBL" id="GDHC01018477">
    <property type="protein sequence ID" value="JAQ00152.1"/>
    <property type="molecule type" value="Transcribed_RNA"/>
</dbReference>
<name>A0A146KYP5_LYGHE</name>
<feature type="compositionally biased region" description="Basic and acidic residues" evidence="1">
    <location>
        <begin position="149"/>
        <end position="168"/>
    </location>
</feature>
<feature type="non-terminal residue" evidence="2">
    <location>
        <position position="321"/>
    </location>
</feature>
<accession>A0A146KYP5</accession>
<feature type="compositionally biased region" description="Basic and acidic residues" evidence="1">
    <location>
        <begin position="73"/>
        <end position="96"/>
    </location>
</feature>
<feature type="compositionally biased region" description="Basic and acidic residues" evidence="1">
    <location>
        <begin position="116"/>
        <end position="126"/>
    </location>
</feature>
<dbReference type="AlphaFoldDB" id="A0A146KYP5"/>
<feature type="region of interest" description="Disordered" evidence="1">
    <location>
        <begin position="1"/>
        <end position="321"/>
    </location>
</feature>
<sequence>EIIHKEPAGRKTVDDSKSVGVKGKPTEPSTPKQPKESGNVTEETTAQRTRIVAGKVIREEIKHDKPAGMTKVGDTKPEPKSKDEPRVLKEQPKTPHGEQSAEEPTTLHTRIIGGKVIREDVHHDKPAGVSSVPEKPEQTPMKFQSKPGSQERKTPGYDRPHTEPRKPNDDDEPRDVVRMVGGKIIQPKIQHDQPAGINTVKDKPEPIPKKPDDAPGKPGSPDKKTPGDNRSDDRLSHTQPRRPTDDDEPSDVVRIVGGKIIQPKTQHDQPAGINTVRDKPEQVPKKPHDAPGKPVSPDKKTPGDERSGDKLSHTQPRKPTD</sequence>
<organism evidence="2">
    <name type="scientific">Lygus hesperus</name>
    <name type="common">Western plant bug</name>
    <dbReference type="NCBI Taxonomy" id="30085"/>
    <lineage>
        <taxon>Eukaryota</taxon>
        <taxon>Metazoa</taxon>
        <taxon>Ecdysozoa</taxon>
        <taxon>Arthropoda</taxon>
        <taxon>Hexapoda</taxon>
        <taxon>Insecta</taxon>
        <taxon>Pterygota</taxon>
        <taxon>Neoptera</taxon>
        <taxon>Paraneoptera</taxon>
        <taxon>Hemiptera</taxon>
        <taxon>Heteroptera</taxon>
        <taxon>Panheteroptera</taxon>
        <taxon>Cimicomorpha</taxon>
        <taxon>Miridae</taxon>
        <taxon>Mirini</taxon>
        <taxon>Lygus</taxon>
    </lineage>
</organism>
<proteinExistence type="predicted"/>
<feature type="compositionally biased region" description="Basic and acidic residues" evidence="1">
    <location>
        <begin position="276"/>
        <end position="321"/>
    </location>
</feature>
<feature type="non-terminal residue" evidence="2">
    <location>
        <position position="1"/>
    </location>
</feature>